<dbReference type="GO" id="GO:0043200">
    <property type="term" value="P:response to amino acid"/>
    <property type="evidence" value="ECO:0007669"/>
    <property type="project" value="TreeGrafter"/>
</dbReference>
<evidence type="ECO:0000256" key="4">
    <source>
        <dbReference type="SAM" id="MobiDB-lite"/>
    </source>
</evidence>
<dbReference type="Gene3D" id="3.30.70.920">
    <property type="match status" value="1"/>
</dbReference>
<dbReference type="Proteomes" id="UP000289260">
    <property type="component" value="Chromosome"/>
</dbReference>
<gene>
    <name evidence="6" type="ORF">EVS81_07955</name>
</gene>
<keyword evidence="1" id="KW-0805">Transcription regulation</keyword>
<dbReference type="Pfam" id="PF13412">
    <property type="entry name" value="HTH_24"/>
    <property type="match status" value="1"/>
</dbReference>
<dbReference type="KEGG" id="ltr:EVS81_07955"/>
<feature type="domain" description="HTH asnC-type" evidence="5">
    <location>
        <begin position="86"/>
        <end position="147"/>
    </location>
</feature>
<dbReference type="GO" id="GO:0043565">
    <property type="term" value="F:sequence-specific DNA binding"/>
    <property type="evidence" value="ECO:0007669"/>
    <property type="project" value="InterPro"/>
</dbReference>
<dbReference type="SUPFAM" id="SSF54909">
    <property type="entry name" value="Dimeric alpha+beta barrel"/>
    <property type="match status" value="1"/>
</dbReference>
<dbReference type="PANTHER" id="PTHR30154">
    <property type="entry name" value="LEUCINE-RESPONSIVE REGULATORY PROTEIN"/>
    <property type="match status" value="1"/>
</dbReference>
<accession>A0A4P6KEX4</accession>
<organism evidence="6 7">
    <name type="scientific">Leucobacter triazinivorans</name>
    <dbReference type="NCBI Taxonomy" id="1784719"/>
    <lineage>
        <taxon>Bacteria</taxon>
        <taxon>Bacillati</taxon>
        <taxon>Actinomycetota</taxon>
        <taxon>Actinomycetes</taxon>
        <taxon>Micrococcales</taxon>
        <taxon>Microbacteriaceae</taxon>
        <taxon>Leucobacter</taxon>
    </lineage>
</organism>
<evidence type="ECO:0000313" key="6">
    <source>
        <dbReference type="EMBL" id="QBE48773.1"/>
    </source>
</evidence>
<dbReference type="Pfam" id="PF01037">
    <property type="entry name" value="AsnC_trans_reg"/>
    <property type="match status" value="1"/>
</dbReference>
<dbReference type="InterPro" id="IPR036390">
    <property type="entry name" value="WH_DNA-bd_sf"/>
</dbReference>
<dbReference type="EMBL" id="CP035806">
    <property type="protein sequence ID" value="QBE48773.1"/>
    <property type="molecule type" value="Genomic_DNA"/>
</dbReference>
<dbReference type="InterPro" id="IPR011008">
    <property type="entry name" value="Dimeric_a/b-barrel"/>
</dbReference>
<keyword evidence="3" id="KW-0804">Transcription</keyword>
<dbReference type="GO" id="GO:0005829">
    <property type="term" value="C:cytosol"/>
    <property type="evidence" value="ECO:0007669"/>
    <property type="project" value="TreeGrafter"/>
</dbReference>
<dbReference type="InterPro" id="IPR036388">
    <property type="entry name" value="WH-like_DNA-bd_sf"/>
</dbReference>
<dbReference type="PRINTS" id="PR00033">
    <property type="entry name" value="HTHASNC"/>
</dbReference>
<keyword evidence="7" id="KW-1185">Reference proteome</keyword>
<name>A0A4P6KEX4_9MICO</name>
<dbReference type="InterPro" id="IPR000485">
    <property type="entry name" value="AsnC-type_HTH_dom"/>
</dbReference>
<dbReference type="SMART" id="SM00344">
    <property type="entry name" value="HTH_ASNC"/>
    <property type="match status" value="1"/>
</dbReference>
<dbReference type="InterPro" id="IPR019887">
    <property type="entry name" value="Tscrpt_reg_AsnC/Lrp_C"/>
</dbReference>
<dbReference type="PANTHER" id="PTHR30154:SF54">
    <property type="entry name" value="POSSIBLE TRANSCRIPTIONAL REGULATORY PROTEIN (PROBABLY LRP_ASNC-FAMILY)"/>
    <property type="match status" value="1"/>
</dbReference>
<evidence type="ECO:0000256" key="3">
    <source>
        <dbReference type="ARBA" id="ARBA00023163"/>
    </source>
</evidence>
<dbReference type="AlphaFoldDB" id="A0A4P6KEX4"/>
<evidence type="ECO:0000256" key="1">
    <source>
        <dbReference type="ARBA" id="ARBA00023015"/>
    </source>
</evidence>
<dbReference type="InterPro" id="IPR019888">
    <property type="entry name" value="Tscrpt_reg_AsnC-like"/>
</dbReference>
<dbReference type="PROSITE" id="PS50956">
    <property type="entry name" value="HTH_ASNC_2"/>
    <property type="match status" value="1"/>
</dbReference>
<evidence type="ECO:0000313" key="7">
    <source>
        <dbReference type="Proteomes" id="UP000289260"/>
    </source>
</evidence>
<keyword evidence="2" id="KW-0238">DNA-binding</keyword>
<feature type="region of interest" description="Disordered" evidence="4">
    <location>
        <begin position="1"/>
        <end position="46"/>
    </location>
</feature>
<feature type="compositionally biased region" description="Polar residues" evidence="4">
    <location>
        <begin position="1"/>
        <end position="12"/>
    </location>
</feature>
<reference evidence="6 7" key="1">
    <citation type="submission" date="2019-02" db="EMBL/GenBank/DDBJ databases">
        <authorList>
            <person name="Sun L."/>
            <person name="Pan D."/>
            <person name="Wu X."/>
        </authorList>
    </citation>
    <scope>NUCLEOTIDE SEQUENCE [LARGE SCALE GENOMIC DNA]</scope>
    <source>
        <strain evidence="6 7">JW-1</strain>
    </source>
</reference>
<dbReference type="SUPFAM" id="SSF46785">
    <property type="entry name" value="Winged helix' DNA-binding domain"/>
    <property type="match status" value="1"/>
</dbReference>
<evidence type="ECO:0000256" key="2">
    <source>
        <dbReference type="ARBA" id="ARBA00023125"/>
    </source>
</evidence>
<proteinExistence type="predicted"/>
<protein>
    <submittedName>
        <fullName evidence="6">Lrp/AsnC family transcriptional regulator</fullName>
    </submittedName>
</protein>
<evidence type="ECO:0000259" key="5">
    <source>
        <dbReference type="PROSITE" id="PS50956"/>
    </source>
</evidence>
<dbReference type="OrthoDB" id="4411089at2"/>
<dbReference type="Gene3D" id="1.10.10.10">
    <property type="entry name" value="Winged helix-like DNA-binding domain superfamily/Winged helix DNA-binding domain"/>
    <property type="match status" value="1"/>
</dbReference>
<sequence length="233" mass="25422">MLASGRWSTAQAQHGAHARRSTLARGLRAARCSGTPSRREERPAPFSEARQYLGADVSLSPDVCVGSELYPKIFMMGCSSMESIQLSDLDRKVLSVLTSHGRLPYKDLAELVGIPVSTCHGRVRALEARGVIRGYRVEIDPNALGQQIGALILVRVQGHQRNRVPEIAEEVRRIPGVQQLFLVGGERDLVVHVACESIPAMRAIISDHFGSNPALAQTQTQIIFEHLSGLDSV</sequence>